<proteinExistence type="inferred from homology"/>
<feature type="binding site" evidence="6">
    <location>
        <position position="87"/>
    </location>
    <ligand>
        <name>a divalent metal cation</name>
        <dbReference type="ChEBI" id="CHEBI:60240"/>
        <label>1</label>
    </ligand>
</feature>
<dbReference type="GO" id="GO:0004239">
    <property type="term" value="F:initiator methionyl aminopeptidase activity"/>
    <property type="evidence" value="ECO:0007669"/>
    <property type="project" value="UniProtKB-EC"/>
</dbReference>
<keyword evidence="3 6" id="KW-0645">Protease</keyword>
<evidence type="ECO:0000313" key="10">
    <source>
        <dbReference type="Proteomes" id="UP001370348"/>
    </source>
</evidence>
<keyword evidence="4 6" id="KW-0479">Metal-binding</keyword>
<evidence type="ECO:0000259" key="8">
    <source>
        <dbReference type="Pfam" id="PF00557"/>
    </source>
</evidence>
<dbReference type="NCBIfam" id="TIGR00500">
    <property type="entry name" value="met_pdase_I"/>
    <property type="match status" value="1"/>
</dbReference>
<evidence type="ECO:0000256" key="6">
    <source>
        <dbReference type="HAMAP-Rule" id="MF_01974"/>
    </source>
</evidence>
<organism evidence="9 10">
    <name type="scientific">Pendulispora albinea</name>
    <dbReference type="NCBI Taxonomy" id="2741071"/>
    <lineage>
        <taxon>Bacteria</taxon>
        <taxon>Pseudomonadati</taxon>
        <taxon>Myxococcota</taxon>
        <taxon>Myxococcia</taxon>
        <taxon>Myxococcales</taxon>
        <taxon>Sorangiineae</taxon>
        <taxon>Pendulisporaceae</taxon>
        <taxon>Pendulispora</taxon>
    </lineage>
</organism>
<dbReference type="EMBL" id="CP089984">
    <property type="protein sequence ID" value="WXB20252.1"/>
    <property type="molecule type" value="Genomic_DNA"/>
</dbReference>
<comment type="subunit">
    <text evidence="6">Monomer.</text>
</comment>
<evidence type="ECO:0000256" key="1">
    <source>
        <dbReference type="ARBA" id="ARBA00002521"/>
    </source>
</evidence>
<evidence type="ECO:0000256" key="5">
    <source>
        <dbReference type="ARBA" id="ARBA00022801"/>
    </source>
</evidence>
<feature type="binding site" evidence="6">
    <location>
        <position position="183"/>
    </location>
    <ligand>
        <name>a divalent metal cation</name>
        <dbReference type="ChEBI" id="CHEBI:60240"/>
        <label>2</label>
        <note>catalytic</note>
    </ligand>
</feature>
<evidence type="ECO:0000256" key="3">
    <source>
        <dbReference type="ARBA" id="ARBA00022670"/>
    </source>
</evidence>
<sequence length="247" mass="27026">MAAETLVLVGEKLRAGMTTEEINTIVHQDTLRRGAIPAPLNYKGFPKSVCTSINDVVCHGIPGDEVLKNGDIINVDVTTLYNGFHGDTSATFYIGTPSPEARLVVETARRGLELGIAEVKEGARLGDIGYAIQSFVEAQGCSVVRDFVGHGIGRRFHEPPQVKHFGKRGDGQRLKAGMIFTVEPMVNLGRFEVDIDADDKWTVRTVDGSLSAQFEHTILVTRDGCEVLTRRQKPLRFSENLAAVFAM</sequence>
<gene>
    <name evidence="6 9" type="primary">map</name>
    <name evidence="9" type="ORF">LZC94_26640</name>
</gene>
<dbReference type="SUPFAM" id="SSF55920">
    <property type="entry name" value="Creatinase/aminopeptidase"/>
    <property type="match status" value="1"/>
</dbReference>
<feature type="binding site" evidence="6">
    <location>
        <position position="59"/>
    </location>
    <ligand>
        <name>substrate</name>
    </ligand>
</feature>
<dbReference type="InterPro" id="IPR000994">
    <property type="entry name" value="Pept_M24"/>
</dbReference>
<comment type="similarity">
    <text evidence="6">Belongs to the peptidase M24A family. Methionine aminopeptidase type 1 subfamily.</text>
</comment>
<dbReference type="InterPro" id="IPR036005">
    <property type="entry name" value="Creatinase/aminopeptidase-like"/>
</dbReference>
<dbReference type="Gene3D" id="3.90.230.10">
    <property type="entry name" value="Creatinase/methionine aminopeptidase superfamily"/>
    <property type="match status" value="1"/>
</dbReference>
<comment type="catalytic activity">
    <reaction evidence="6 7">
        <text>Release of N-terminal amino acids, preferentially methionine, from peptides and arylamides.</text>
        <dbReference type="EC" id="3.4.11.18"/>
    </reaction>
</comment>
<feature type="binding site" evidence="6">
    <location>
        <position position="157"/>
    </location>
    <ligand>
        <name>substrate</name>
    </ligand>
</feature>
<feature type="binding site" evidence="6">
    <location>
        <position position="150"/>
    </location>
    <ligand>
        <name>a divalent metal cation</name>
        <dbReference type="ChEBI" id="CHEBI:60240"/>
        <label>2</label>
        <note>catalytic</note>
    </ligand>
</feature>
<dbReference type="PROSITE" id="PS00680">
    <property type="entry name" value="MAP_1"/>
    <property type="match status" value="1"/>
</dbReference>
<feature type="binding site" evidence="6">
    <location>
        <position position="215"/>
    </location>
    <ligand>
        <name>a divalent metal cation</name>
        <dbReference type="ChEBI" id="CHEBI:60240"/>
        <label>2</label>
        <note>catalytic</note>
    </ligand>
</feature>
<evidence type="ECO:0000256" key="7">
    <source>
        <dbReference type="RuleBase" id="RU003653"/>
    </source>
</evidence>
<comment type="cofactor">
    <cofactor evidence="6">
        <name>Co(2+)</name>
        <dbReference type="ChEBI" id="CHEBI:48828"/>
    </cofactor>
    <cofactor evidence="6">
        <name>Zn(2+)</name>
        <dbReference type="ChEBI" id="CHEBI:29105"/>
    </cofactor>
    <cofactor evidence="6">
        <name>Mn(2+)</name>
        <dbReference type="ChEBI" id="CHEBI:29035"/>
    </cofactor>
    <cofactor evidence="6">
        <name>Fe(2+)</name>
        <dbReference type="ChEBI" id="CHEBI:29033"/>
    </cofactor>
    <text evidence="6">Binds 2 divalent metal cations per subunit. Has a high-affinity and a low affinity metal-binding site. The true nature of the physiological cofactor is under debate. The enzyme is active with cobalt, zinc, manganese or divalent iron ions. Most likely, methionine aminopeptidases function as mononuclear Fe(2+)-metalloproteases under physiological conditions, and the catalytically relevant metal-binding site has been assigned to the histidine-containing high-affinity site.</text>
</comment>
<dbReference type="PANTHER" id="PTHR43330:SF8">
    <property type="entry name" value="METHIONINE AMINOPEPTIDASE 1D, MITOCHONDRIAL"/>
    <property type="match status" value="1"/>
</dbReference>
<dbReference type="CDD" id="cd01086">
    <property type="entry name" value="MetAP1"/>
    <property type="match status" value="1"/>
</dbReference>
<comment type="function">
    <text evidence="1 6">Removes the N-terminal methionine from nascent proteins. The N-terminal methionine is often cleaved when the second residue in the primary sequence is small and uncharged (Met-Ala-, Cys, Gly, Pro, Ser, Thr, or Val). Requires deformylation of the N(alpha)-formylated initiator methionine before it can be hydrolyzed.</text>
</comment>
<feature type="binding site" evidence="6">
    <location>
        <position position="87"/>
    </location>
    <ligand>
        <name>a divalent metal cation</name>
        <dbReference type="ChEBI" id="CHEBI:60240"/>
        <label>2</label>
        <note>catalytic</note>
    </ligand>
</feature>
<dbReference type="Proteomes" id="UP001370348">
    <property type="component" value="Chromosome"/>
</dbReference>
<evidence type="ECO:0000256" key="4">
    <source>
        <dbReference type="ARBA" id="ARBA00022723"/>
    </source>
</evidence>
<feature type="domain" description="Peptidase M24" evidence="8">
    <location>
        <begin position="3"/>
        <end position="221"/>
    </location>
</feature>
<dbReference type="PRINTS" id="PR00599">
    <property type="entry name" value="MAPEPTIDASE"/>
</dbReference>
<keyword evidence="2 6" id="KW-0031">Aminopeptidase</keyword>
<accession>A0ABZ2MCJ6</accession>
<feature type="binding site" evidence="6">
    <location>
        <position position="215"/>
    </location>
    <ligand>
        <name>a divalent metal cation</name>
        <dbReference type="ChEBI" id="CHEBI:60240"/>
        <label>1</label>
    </ligand>
</feature>
<dbReference type="InterPro" id="IPR002467">
    <property type="entry name" value="Pept_M24A_MAP1"/>
</dbReference>
<evidence type="ECO:0000313" key="9">
    <source>
        <dbReference type="EMBL" id="WXB20252.1"/>
    </source>
</evidence>
<dbReference type="PANTHER" id="PTHR43330">
    <property type="entry name" value="METHIONINE AMINOPEPTIDASE"/>
    <property type="match status" value="1"/>
</dbReference>
<protein>
    <recommendedName>
        <fullName evidence="6 7">Methionine aminopeptidase</fullName>
        <shortName evidence="6">MAP</shortName>
        <shortName evidence="6">MetAP</shortName>
        <ecNumber evidence="6 7">3.4.11.18</ecNumber>
    </recommendedName>
    <alternativeName>
        <fullName evidence="6">Peptidase M</fullName>
    </alternativeName>
</protein>
<keyword evidence="5 6" id="KW-0378">Hydrolase</keyword>
<keyword evidence="10" id="KW-1185">Reference proteome</keyword>
<reference evidence="9 10" key="1">
    <citation type="submission" date="2021-12" db="EMBL/GenBank/DDBJ databases">
        <title>Discovery of the Pendulisporaceae a myxobacterial family with distinct sporulation behavior and unique specialized metabolism.</title>
        <authorList>
            <person name="Garcia R."/>
            <person name="Popoff A."/>
            <person name="Bader C.D."/>
            <person name="Loehr J."/>
            <person name="Walesch S."/>
            <person name="Walt C."/>
            <person name="Boldt J."/>
            <person name="Bunk B."/>
            <person name="Haeckl F.J.F.P.J."/>
            <person name="Gunesch A.P."/>
            <person name="Birkelbach J."/>
            <person name="Nuebel U."/>
            <person name="Pietschmann T."/>
            <person name="Bach T."/>
            <person name="Mueller R."/>
        </authorList>
    </citation>
    <scope>NUCLEOTIDE SEQUENCE [LARGE SCALE GENOMIC DNA]</scope>
    <source>
        <strain evidence="9 10">MSr11954</strain>
    </source>
</reference>
<dbReference type="EC" id="3.4.11.18" evidence="6 7"/>
<dbReference type="HAMAP" id="MF_01974">
    <property type="entry name" value="MetAP_1"/>
    <property type="match status" value="1"/>
</dbReference>
<feature type="binding site" evidence="6">
    <location>
        <position position="76"/>
    </location>
    <ligand>
        <name>a divalent metal cation</name>
        <dbReference type="ChEBI" id="CHEBI:60240"/>
        <label>1</label>
    </ligand>
</feature>
<name>A0ABZ2MCJ6_9BACT</name>
<dbReference type="Pfam" id="PF00557">
    <property type="entry name" value="Peptidase_M24"/>
    <property type="match status" value="1"/>
</dbReference>
<evidence type="ECO:0000256" key="2">
    <source>
        <dbReference type="ARBA" id="ARBA00022438"/>
    </source>
</evidence>
<dbReference type="InterPro" id="IPR001714">
    <property type="entry name" value="Pept_M24_MAP"/>
</dbReference>